<dbReference type="Proteomes" id="UP000322080">
    <property type="component" value="Unassembled WGS sequence"/>
</dbReference>
<reference evidence="2 3" key="1">
    <citation type="submission" date="2019-08" db="EMBL/GenBank/DDBJ databases">
        <title>Identification of a novel species of the genus Boseongicola.</title>
        <authorList>
            <person name="Zhang X.-Q."/>
        </authorList>
    </citation>
    <scope>NUCLEOTIDE SEQUENCE [LARGE SCALE GENOMIC DNA]</scope>
    <source>
        <strain evidence="2 3">HY14</strain>
    </source>
</reference>
<accession>A0A5D0RIB4</accession>
<evidence type="ECO:0000313" key="3">
    <source>
        <dbReference type="Proteomes" id="UP000322080"/>
    </source>
</evidence>
<name>A0A5D0RIB4_9RHOB</name>
<keyword evidence="3" id="KW-1185">Reference proteome</keyword>
<proteinExistence type="predicted"/>
<comment type="caution">
    <text evidence="2">The sequence shown here is derived from an EMBL/GenBank/DDBJ whole genome shotgun (WGS) entry which is preliminary data.</text>
</comment>
<dbReference type="AlphaFoldDB" id="A0A5D0RIB4"/>
<evidence type="ECO:0000256" key="1">
    <source>
        <dbReference type="SAM" id="Phobius"/>
    </source>
</evidence>
<dbReference type="RefSeq" id="WP_148378925.1">
    <property type="nucleotide sequence ID" value="NZ_VSIY01000013.1"/>
</dbReference>
<gene>
    <name evidence="2" type="ORF">FVF75_13660</name>
</gene>
<dbReference type="EMBL" id="VSIY01000013">
    <property type="protein sequence ID" value="TYB80671.1"/>
    <property type="molecule type" value="Genomic_DNA"/>
</dbReference>
<feature type="transmembrane region" description="Helical" evidence="1">
    <location>
        <begin position="20"/>
        <end position="43"/>
    </location>
</feature>
<keyword evidence="1" id="KW-1133">Transmembrane helix</keyword>
<keyword evidence="1" id="KW-0812">Transmembrane</keyword>
<keyword evidence="1" id="KW-0472">Membrane</keyword>
<organism evidence="2 3">
    <name type="scientific">Maritimibacter fusiformis</name>
    <dbReference type="NCBI Taxonomy" id="2603819"/>
    <lineage>
        <taxon>Bacteria</taxon>
        <taxon>Pseudomonadati</taxon>
        <taxon>Pseudomonadota</taxon>
        <taxon>Alphaproteobacteria</taxon>
        <taxon>Rhodobacterales</taxon>
        <taxon>Roseobacteraceae</taxon>
        <taxon>Maritimibacter</taxon>
    </lineage>
</organism>
<evidence type="ECO:0000313" key="2">
    <source>
        <dbReference type="EMBL" id="TYB80671.1"/>
    </source>
</evidence>
<sequence length="62" mass="6618">MSKVFNRFTDNRLDSAAIDWLVFATGVVVLTVSIAASVAAPAYGRMSDDAARRGLQTEVTPS</sequence>
<protein>
    <submittedName>
        <fullName evidence="2">Uncharacterized protein</fullName>
    </submittedName>
</protein>